<reference evidence="1" key="2">
    <citation type="submission" date="2020-11" db="EMBL/GenBank/DDBJ databases">
        <authorList>
            <person name="McCartney M.A."/>
            <person name="Auch B."/>
            <person name="Kono T."/>
            <person name="Mallez S."/>
            <person name="Becker A."/>
            <person name="Gohl D.M."/>
            <person name="Silverstein K.A.T."/>
            <person name="Koren S."/>
            <person name="Bechman K.B."/>
            <person name="Herman A."/>
            <person name="Abrahante J.E."/>
            <person name="Garbe J."/>
        </authorList>
    </citation>
    <scope>NUCLEOTIDE SEQUENCE</scope>
    <source>
        <strain evidence="1">Duluth1</strain>
        <tissue evidence="1">Whole animal</tissue>
    </source>
</reference>
<sequence length="58" mass="6533">MSPICNPFSSIFRDLISSSVVVMTGDHNSGYKDKYEQEFNVLRILPHPRYSGTRDGAV</sequence>
<dbReference type="EMBL" id="JAIWYP010000002">
    <property type="protein sequence ID" value="KAH3862796.1"/>
    <property type="molecule type" value="Genomic_DNA"/>
</dbReference>
<gene>
    <name evidence="1" type="ORF">DPMN_025770</name>
</gene>
<organism evidence="1 2">
    <name type="scientific">Dreissena polymorpha</name>
    <name type="common">Zebra mussel</name>
    <name type="synonym">Mytilus polymorpha</name>
    <dbReference type="NCBI Taxonomy" id="45954"/>
    <lineage>
        <taxon>Eukaryota</taxon>
        <taxon>Metazoa</taxon>
        <taxon>Spiralia</taxon>
        <taxon>Lophotrochozoa</taxon>
        <taxon>Mollusca</taxon>
        <taxon>Bivalvia</taxon>
        <taxon>Autobranchia</taxon>
        <taxon>Heteroconchia</taxon>
        <taxon>Euheterodonta</taxon>
        <taxon>Imparidentia</taxon>
        <taxon>Neoheterodontei</taxon>
        <taxon>Myida</taxon>
        <taxon>Dreissenoidea</taxon>
        <taxon>Dreissenidae</taxon>
        <taxon>Dreissena</taxon>
    </lineage>
</organism>
<accession>A0A9D4LTW1</accession>
<dbReference type="Proteomes" id="UP000828390">
    <property type="component" value="Unassembled WGS sequence"/>
</dbReference>
<protein>
    <submittedName>
        <fullName evidence="1">Uncharacterized protein</fullName>
    </submittedName>
</protein>
<evidence type="ECO:0000313" key="2">
    <source>
        <dbReference type="Proteomes" id="UP000828390"/>
    </source>
</evidence>
<evidence type="ECO:0000313" key="1">
    <source>
        <dbReference type="EMBL" id="KAH3862796.1"/>
    </source>
</evidence>
<keyword evidence="2" id="KW-1185">Reference proteome</keyword>
<name>A0A9D4LTW1_DREPO</name>
<comment type="caution">
    <text evidence="1">The sequence shown here is derived from an EMBL/GenBank/DDBJ whole genome shotgun (WGS) entry which is preliminary data.</text>
</comment>
<proteinExistence type="predicted"/>
<dbReference type="AlphaFoldDB" id="A0A9D4LTW1"/>
<reference evidence="1" key="1">
    <citation type="journal article" date="2019" name="bioRxiv">
        <title>The Genome of the Zebra Mussel, Dreissena polymorpha: A Resource for Invasive Species Research.</title>
        <authorList>
            <person name="McCartney M.A."/>
            <person name="Auch B."/>
            <person name="Kono T."/>
            <person name="Mallez S."/>
            <person name="Zhang Y."/>
            <person name="Obille A."/>
            <person name="Becker A."/>
            <person name="Abrahante J.E."/>
            <person name="Garbe J."/>
            <person name="Badalamenti J.P."/>
            <person name="Herman A."/>
            <person name="Mangelson H."/>
            <person name="Liachko I."/>
            <person name="Sullivan S."/>
            <person name="Sone E.D."/>
            <person name="Koren S."/>
            <person name="Silverstein K.A.T."/>
            <person name="Beckman K.B."/>
            <person name="Gohl D.M."/>
        </authorList>
    </citation>
    <scope>NUCLEOTIDE SEQUENCE</scope>
    <source>
        <strain evidence="1">Duluth1</strain>
        <tissue evidence="1">Whole animal</tissue>
    </source>
</reference>